<sequence length="64" mass="6919">MTAFMVIAVVMLMVSMTRRIRRVRYEAQFNGEDSQTVPGEAGTTGAGETPVNADVPPGESNFRA</sequence>
<gene>
    <name evidence="2" type="ORF">J2X12_003750</name>
</gene>
<evidence type="ECO:0000313" key="2">
    <source>
        <dbReference type="EMBL" id="MDR7165696.1"/>
    </source>
</evidence>
<evidence type="ECO:0000256" key="1">
    <source>
        <dbReference type="SAM" id="MobiDB-lite"/>
    </source>
</evidence>
<feature type="region of interest" description="Disordered" evidence="1">
    <location>
        <begin position="31"/>
        <end position="64"/>
    </location>
</feature>
<accession>A0AAW8NF41</accession>
<dbReference type="Proteomes" id="UP001262032">
    <property type="component" value="Unassembled WGS sequence"/>
</dbReference>
<evidence type="ECO:0008006" key="4">
    <source>
        <dbReference type="Google" id="ProtNLM"/>
    </source>
</evidence>
<proteinExistence type="predicted"/>
<comment type="caution">
    <text evidence="2">The sequence shown here is derived from an EMBL/GenBank/DDBJ whole genome shotgun (WGS) entry which is preliminary data.</text>
</comment>
<dbReference type="AlphaFoldDB" id="A0AAW8NF41"/>
<dbReference type="RefSeq" id="WP_310258320.1">
    <property type="nucleotide sequence ID" value="NZ_JAVDWN010000017.1"/>
</dbReference>
<feature type="compositionally biased region" description="Low complexity" evidence="1">
    <location>
        <begin position="36"/>
        <end position="51"/>
    </location>
</feature>
<dbReference type="EMBL" id="JAVDWN010000017">
    <property type="protein sequence ID" value="MDR7165696.1"/>
    <property type="molecule type" value="Genomic_DNA"/>
</dbReference>
<protein>
    <recommendedName>
        <fullName evidence="4">Secreted protein</fullName>
    </recommendedName>
</protein>
<evidence type="ECO:0000313" key="3">
    <source>
        <dbReference type="Proteomes" id="UP001262032"/>
    </source>
</evidence>
<reference evidence="2" key="1">
    <citation type="submission" date="2023-07" db="EMBL/GenBank/DDBJ databases">
        <title>Sorghum-associated microbial communities from plants grown in Nebraska, USA.</title>
        <authorList>
            <person name="Schachtman D."/>
        </authorList>
    </citation>
    <scope>NUCLEOTIDE SEQUENCE</scope>
    <source>
        <strain evidence="2">BE261</strain>
    </source>
</reference>
<name>A0AAW8NF41_PSEOX</name>
<organism evidence="2 3">
    <name type="scientific">Pseudarthrobacter oxydans</name>
    <name type="common">Arthrobacter oxydans</name>
    <dbReference type="NCBI Taxonomy" id="1671"/>
    <lineage>
        <taxon>Bacteria</taxon>
        <taxon>Bacillati</taxon>
        <taxon>Actinomycetota</taxon>
        <taxon>Actinomycetes</taxon>
        <taxon>Micrococcales</taxon>
        <taxon>Micrococcaceae</taxon>
        <taxon>Pseudarthrobacter</taxon>
    </lineage>
</organism>